<evidence type="ECO:0000256" key="1">
    <source>
        <dbReference type="SAM" id="MobiDB-lite"/>
    </source>
</evidence>
<feature type="compositionally biased region" description="Polar residues" evidence="1">
    <location>
        <begin position="215"/>
        <end position="227"/>
    </location>
</feature>
<feature type="non-terminal residue" evidence="2">
    <location>
        <position position="343"/>
    </location>
</feature>
<dbReference type="Proteomes" id="UP000703661">
    <property type="component" value="Unassembled WGS sequence"/>
</dbReference>
<feature type="compositionally biased region" description="Basic residues" evidence="1">
    <location>
        <begin position="31"/>
        <end position="41"/>
    </location>
</feature>
<proteinExistence type="predicted"/>
<reference evidence="2" key="1">
    <citation type="journal article" date="2020" name="Fungal Divers.">
        <title>Resolving the Mortierellaceae phylogeny through synthesis of multi-gene phylogenetics and phylogenomics.</title>
        <authorList>
            <person name="Vandepol N."/>
            <person name="Liber J."/>
            <person name="Desiro A."/>
            <person name="Na H."/>
            <person name="Kennedy M."/>
            <person name="Barry K."/>
            <person name="Grigoriev I.V."/>
            <person name="Miller A.N."/>
            <person name="O'Donnell K."/>
            <person name="Stajich J.E."/>
            <person name="Bonito G."/>
        </authorList>
    </citation>
    <scope>NUCLEOTIDE SEQUENCE</scope>
    <source>
        <strain evidence="2">NRRL 2769</strain>
    </source>
</reference>
<gene>
    <name evidence="2" type="ORF">BGZ80_006897</name>
</gene>
<accession>A0A9P6MG80</accession>
<keyword evidence="3" id="KW-1185">Reference proteome</keyword>
<evidence type="ECO:0000313" key="3">
    <source>
        <dbReference type="Proteomes" id="UP000703661"/>
    </source>
</evidence>
<feature type="compositionally biased region" description="Pro residues" evidence="1">
    <location>
        <begin position="236"/>
        <end position="250"/>
    </location>
</feature>
<feature type="region of interest" description="Disordered" evidence="1">
    <location>
        <begin position="1"/>
        <end position="66"/>
    </location>
</feature>
<dbReference type="AlphaFoldDB" id="A0A9P6MG80"/>
<name>A0A9P6MG80_9FUNG</name>
<comment type="caution">
    <text evidence="2">The sequence shown here is derived from an EMBL/GenBank/DDBJ whole genome shotgun (WGS) entry which is preliminary data.</text>
</comment>
<dbReference type="Gene3D" id="1.10.443.20">
    <property type="entry name" value="Centromere DNA-binding protein complex CBF3 subunit, domain 2"/>
    <property type="match status" value="1"/>
</dbReference>
<feature type="region of interest" description="Disordered" evidence="1">
    <location>
        <begin position="215"/>
        <end position="265"/>
    </location>
</feature>
<organism evidence="2 3">
    <name type="scientific">Entomortierella chlamydospora</name>
    <dbReference type="NCBI Taxonomy" id="101097"/>
    <lineage>
        <taxon>Eukaryota</taxon>
        <taxon>Fungi</taxon>
        <taxon>Fungi incertae sedis</taxon>
        <taxon>Mucoromycota</taxon>
        <taxon>Mortierellomycotina</taxon>
        <taxon>Mortierellomycetes</taxon>
        <taxon>Mortierellales</taxon>
        <taxon>Mortierellaceae</taxon>
        <taxon>Entomortierella</taxon>
    </lineage>
</organism>
<dbReference type="GO" id="GO:0003677">
    <property type="term" value="F:DNA binding"/>
    <property type="evidence" value="ECO:0007669"/>
    <property type="project" value="InterPro"/>
</dbReference>
<protein>
    <submittedName>
        <fullName evidence="2">Uncharacterized protein</fullName>
    </submittedName>
</protein>
<dbReference type="InterPro" id="IPR038279">
    <property type="entry name" value="Ndc10_dom2_sf"/>
</dbReference>
<sequence>MSGADENEPEPLGAKKDDMERAQTPEEPQRGRQRKQQRHKTAPSASEPTEPVGDEEPGSSSLAVDTTTSDTYDAKAVYKRSFLKLLVQCRRIILQDAAVLIHYKSGNYLLEDEVFQSQLFRDFAKQVIEAQEWPQDDRLQQCEAVMPIVAGEIRSSRESMADDHRSMRTLLEECMKRQEEILKKQGEQSEKNLKDLGNAILQGICAALGTQPTNQAGPSYTHTNSVTDPVALRPLQPWPQPQPPPPPPRPQQQQQEQQQQQQQQRLQLYPHPYYPHPYYPHPYLPINSSYTDYSLFSLNQRPIMNGLVPGYPPPQPQRYSFQMVQGQGGSWPPPQTFQNQQQP</sequence>
<evidence type="ECO:0000313" key="2">
    <source>
        <dbReference type="EMBL" id="KAF9997938.1"/>
    </source>
</evidence>
<feature type="compositionally biased region" description="Basic and acidic residues" evidence="1">
    <location>
        <begin position="13"/>
        <end position="30"/>
    </location>
</feature>
<feature type="compositionally biased region" description="Low complexity" evidence="1">
    <location>
        <begin position="251"/>
        <end position="265"/>
    </location>
</feature>
<dbReference type="EMBL" id="JAAAID010003436">
    <property type="protein sequence ID" value="KAF9997938.1"/>
    <property type="molecule type" value="Genomic_DNA"/>
</dbReference>
<feature type="region of interest" description="Disordered" evidence="1">
    <location>
        <begin position="323"/>
        <end position="343"/>
    </location>
</feature>